<dbReference type="GO" id="GO:0000981">
    <property type="term" value="F:DNA-binding transcription factor activity, RNA polymerase II-specific"/>
    <property type="evidence" value="ECO:0007669"/>
    <property type="project" value="TreeGrafter"/>
</dbReference>
<evidence type="ECO:0000259" key="6">
    <source>
        <dbReference type="PROSITE" id="PS50157"/>
    </source>
</evidence>
<evidence type="ECO:0000256" key="4">
    <source>
        <dbReference type="ARBA" id="ARBA00022833"/>
    </source>
</evidence>
<keyword evidence="3 5" id="KW-0863">Zinc-finger</keyword>
<proteinExistence type="predicted"/>
<dbReference type="PROSITE" id="PS50157">
    <property type="entry name" value="ZINC_FINGER_C2H2_2"/>
    <property type="match status" value="3"/>
</dbReference>
<evidence type="ECO:0000313" key="8">
    <source>
        <dbReference type="Proteomes" id="UP000000311"/>
    </source>
</evidence>
<dbReference type="InterPro" id="IPR050329">
    <property type="entry name" value="GLI_C2H2-zinc-finger"/>
</dbReference>
<dbReference type="GO" id="GO:0008270">
    <property type="term" value="F:zinc ion binding"/>
    <property type="evidence" value="ECO:0007669"/>
    <property type="project" value="UniProtKB-KW"/>
</dbReference>
<dbReference type="AlphaFoldDB" id="E2AEV7"/>
<dbReference type="EMBL" id="GL438951">
    <property type="protein sequence ID" value="EFN68041.1"/>
    <property type="molecule type" value="Genomic_DNA"/>
</dbReference>
<organism evidence="8">
    <name type="scientific">Camponotus floridanus</name>
    <name type="common">Florida carpenter ant</name>
    <dbReference type="NCBI Taxonomy" id="104421"/>
    <lineage>
        <taxon>Eukaryota</taxon>
        <taxon>Metazoa</taxon>
        <taxon>Ecdysozoa</taxon>
        <taxon>Arthropoda</taxon>
        <taxon>Hexapoda</taxon>
        <taxon>Insecta</taxon>
        <taxon>Pterygota</taxon>
        <taxon>Neoptera</taxon>
        <taxon>Endopterygota</taxon>
        <taxon>Hymenoptera</taxon>
        <taxon>Apocrita</taxon>
        <taxon>Aculeata</taxon>
        <taxon>Formicoidea</taxon>
        <taxon>Formicidae</taxon>
        <taxon>Formicinae</taxon>
        <taxon>Camponotus</taxon>
    </lineage>
</organism>
<protein>
    <submittedName>
        <fullName evidence="7">Longitudinals lacking protein, isoforms F/I/K/T</fullName>
    </submittedName>
</protein>
<feature type="domain" description="C2H2-type" evidence="6">
    <location>
        <begin position="99"/>
        <end position="127"/>
    </location>
</feature>
<evidence type="ECO:0000256" key="2">
    <source>
        <dbReference type="ARBA" id="ARBA00022737"/>
    </source>
</evidence>
<feature type="domain" description="C2H2-type" evidence="6">
    <location>
        <begin position="70"/>
        <end position="97"/>
    </location>
</feature>
<dbReference type="InterPro" id="IPR013087">
    <property type="entry name" value="Znf_C2H2_type"/>
</dbReference>
<dbReference type="InterPro" id="IPR036236">
    <property type="entry name" value="Znf_C2H2_sf"/>
</dbReference>
<keyword evidence="8" id="KW-1185">Reference proteome</keyword>
<dbReference type="OrthoDB" id="407106at2759"/>
<dbReference type="GO" id="GO:0045944">
    <property type="term" value="P:positive regulation of transcription by RNA polymerase II"/>
    <property type="evidence" value="ECO:0007669"/>
    <property type="project" value="UniProtKB-ARBA"/>
</dbReference>
<gene>
    <name evidence="7" type="ORF">EAG_06753</name>
</gene>
<keyword evidence="4" id="KW-0862">Zinc</keyword>
<evidence type="ECO:0000256" key="3">
    <source>
        <dbReference type="ARBA" id="ARBA00022771"/>
    </source>
</evidence>
<dbReference type="InParanoid" id="E2AEV7"/>
<keyword evidence="2" id="KW-0677">Repeat</keyword>
<dbReference type="SUPFAM" id="SSF57667">
    <property type="entry name" value="beta-beta-alpha zinc fingers"/>
    <property type="match status" value="1"/>
</dbReference>
<dbReference type="GO" id="GO:0000978">
    <property type="term" value="F:RNA polymerase II cis-regulatory region sequence-specific DNA binding"/>
    <property type="evidence" value="ECO:0007669"/>
    <property type="project" value="TreeGrafter"/>
</dbReference>
<accession>E2AEV7</accession>
<dbReference type="PANTHER" id="PTHR19818:SF139">
    <property type="entry name" value="PAIR-RULE PROTEIN ODD-PAIRED"/>
    <property type="match status" value="1"/>
</dbReference>
<dbReference type="OMA" id="VECPLTH"/>
<keyword evidence="1" id="KW-0479">Metal-binding</keyword>
<dbReference type="Proteomes" id="UP000000311">
    <property type="component" value="Unassembled WGS sequence"/>
</dbReference>
<evidence type="ECO:0000256" key="5">
    <source>
        <dbReference type="PROSITE-ProRule" id="PRU00042"/>
    </source>
</evidence>
<dbReference type="Gene3D" id="3.30.160.60">
    <property type="entry name" value="Classic Zinc Finger"/>
    <property type="match status" value="2"/>
</dbReference>
<dbReference type="SMART" id="SM00355">
    <property type="entry name" value="ZnF_C2H2"/>
    <property type="match status" value="4"/>
</dbReference>
<evidence type="ECO:0000256" key="1">
    <source>
        <dbReference type="ARBA" id="ARBA00022723"/>
    </source>
</evidence>
<dbReference type="PANTHER" id="PTHR19818">
    <property type="entry name" value="ZINC FINGER PROTEIN ZIC AND GLI"/>
    <property type="match status" value="1"/>
</dbReference>
<feature type="domain" description="C2H2-type" evidence="6">
    <location>
        <begin position="309"/>
        <end position="336"/>
    </location>
</feature>
<sequence length="378" mass="43629">MYDVKIRSSFRLTINESEKRVSSLASSEKRRFLQPFDAGILDIFRANYGSSRNEVKHENGPFWQSGKMAYHCPRCNAGYTYKKTLKTHMKYDCGKEPRFKCPYCNKRDKCSSNIYKHIRMRHDGKPVCSSKHRQEAAQSVLREQESLLSALQPRLHPEEEHDAAPAPRVRHGAQVPVSLLRQALQVYPEHLRAHPKVSSRSGIMLQALVLNNPIETFSSMVRARLCHNAARVIISLFFRSLPFHFASSVNAQEITESDIRSYEGKLNKIPASRVTVECPLTHPFSRRSKGTASLRDVTDGYCALRHKRFVCMRCGRRYVNGKDLKRHEKYECGKSPRFKCPYCSQRAKYRSIIYNHVRARHPRMYVTTMDLGSDVYPA</sequence>
<reference evidence="7 8" key="1">
    <citation type="journal article" date="2010" name="Science">
        <title>Genomic comparison of the ants Camponotus floridanus and Harpegnathos saltator.</title>
        <authorList>
            <person name="Bonasio R."/>
            <person name="Zhang G."/>
            <person name="Ye C."/>
            <person name="Mutti N.S."/>
            <person name="Fang X."/>
            <person name="Qin N."/>
            <person name="Donahue G."/>
            <person name="Yang P."/>
            <person name="Li Q."/>
            <person name="Li C."/>
            <person name="Zhang P."/>
            <person name="Huang Z."/>
            <person name="Berger S.L."/>
            <person name="Reinberg D."/>
            <person name="Wang J."/>
            <person name="Liebig J."/>
        </authorList>
    </citation>
    <scope>NUCLEOTIDE SEQUENCE [LARGE SCALE GENOMIC DNA]</scope>
    <source>
        <strain evidence="8">C129</strain>
    </source>
</reference>
<dbReference type="GO" id="GO:0005634">
    <property type="term" value="C:nucleus"/>
    <property type="evidence" value="ECO:0007669"/>
    <property type="project" value="UniProtKB-ARBA"/>
</dbReference>
<name>E2AEV7_CAMFO</name>
<evidence type="ECO:0000313" key="7">
    <source>
        <dbReference type="EMBL" id="EFN68041.1"/>
    </source>
</evidence>